<dbReference type="InterPro" id="IPR024053">
    <property type="entry name" value="VHL_beta_dom"/>
</dbReference>
<sequence>MAQYLVPNPAHLASCLRSINGGSSTIVTFINCLSVEVKVNWIDSDGKLKFYKALAPNSQYDQQTYVGHPWVVHTDTAFAVFHPLSGDNLNRAIIDNPTRPGRNNSTTLIPIREMAALPCARSLNGGASTYVTFFNNRFEDVRVYWIDPEGKKKLYETLQPGGTYKQQTYVNHPWVITTVTEPERPIYIFHPTAAPNTTATIF</sequence>
<dbReference type="OrthoDB" id="2939919at2759"/>
<feature type="domain" description="von Hippel-Lindau disease tumour suppressor beta" evidence="1">
    <location>
        <begin position="16"/>
        <end position="72"/>
    </location>
</feature>
<protein>
    <submittedName>
        <fullName evidence="2">von Hippel-Lindau disease tumor suppressor, beta/alpha domain-containing protein</fullName>
    </submittedName>
</protein>
<keyword evidence="3" id="KW-1185">Reference proteome</keyword>
<name>A0A9P5XZ94_9AGAR</name>
<evidence type="ECO:0000259" key="1">
    <source>
        <dbReference type="Pfam" id="PF01847"/>
    </source>
</evidence>
<dbReference type="Gene3D" id="2.60.40.780">
    <property type="entry name" value="von Hippel-Lindau disease tumour suppressor, beta domain"/>
    <property type="match status" value="2"/>
</dbReference>
<dbReference type="InterPro" id="IPR036208">
    <property type="entry name" value="VHL_sf"/>
</dbReference>
<feature type="domain" description="von Hippel-Lindau disease tumour suppressor beta" evidence="1">
    <location>
        <begin position="121"/>
        <end position="176"/>
    </location>
</feature>
<dbReference type="Proteomes" id="UP000807353">
    <property type="component" value="Unassembled WGS sequence"/>
</dbReference>
<reference evidence="2" key="1">
    <citation type="submission" date="2020-11" db="EMBL/GenBank/DDBJ databases">
        <authorList>
            <consortium name="DOE Joint Genome Institute"/>
            <person name="Ahrendt S."/>
            <person name="Riley R."/>
            <person name="Andreopoulos W."/>
            <person name="Labutti K."/>
            <person name="Pangilinan J."/>
            <person name="Ruiz-Duenas F.J."/>
            <person name="Barrasa J.M."/>
            <person name="Sanchez-Garcia M."/>
            <person name="Camarero S."/>
            <person name="Miyauchi S."/>
            <person name="Serrano A."/>
            <person name="Linde D."/>
            <person name="Babiker R."/>
            <person name="Drula E."/>
            <person name="Ayuso-Fernandez I."/>
            <person name="Pacheco R."/>
            <person name="Padilla G."/>
            <person name="Ferreira P."/>
            <person name="Barriuso J."/>
            <person name="Kellner H."/>
            <person name="Castanera R."/>
            <person name="Alfaro M."/>
            <person name="Ramirez L."/>
            <person name="Pisabarro A.G."/>
            <person name="Kuo A."/>
            <person name="Tritt A."/>
            <person name="Lipzen A."/>
            <person name="He G."/>
            <person name="Yan M."/>
            <person name="Ng V."/>
            <person name="Cullen D."/>
            <person name="Martin F."/>
            <person name="Rosso M.-N."/>
            <person name="Henrissat B."/>
            <person name="Hibbett D."/>
            <person name="Martinez A.T."/>
            <person name="Grigoriev I.V."/>
        </authorList>
    </citation>
    <scope>NUCLEOTIDE SEQUENCE</scope>
    <source>
        <strain evidence="2">CBS 247.69</strain>
    </source>
</reference>
<gene>
    <name evidence="2" type="ORF">BDZ94DRAFT_1270847</name>
</gene>
<dbReference type="InterPro" id="IPR037140">
    <property type="entry name" value="VHL_beta_dom_sf"/>
</dbReference>
<dbReference type="AlphaFoldDB" id="A0A9P5XZ94"/>
<comment type="caution">
    <text evidence="2">The sequence shown here is derived from an EMBL/GenBank/DDBJ whole genome shotgun (WGS) entry which is preliminary data.</text>
</comment>
<dbReference type="EMBL" id="MU150342">
    <property type="protein sequence ID" value="KAF9458401.1"/>
    <property type="molecule type" value="Genomic_DNA"/>
</dbReference>
<accession>A0A9P5XZ94</accession>
<proteinExistence type="predicted"/>
<dbReference type="SUPFAM" id="SSF49468">
    <property type="entry name" value="VHL"/>
    <property type="match status" value="2"/>
</dbReference>
<dbReference type="Pfam" id="PF01847">
    <property type="entry name" value="VHL"/>
    <property type="match status" value="2"/>
</dbReference>
<evidence type="ECO:0000313" key="2">
    <source>
        <dbReference type="EMBL" id="KAF9458401.1"/>
    </source>
</evidence>
<evidence type="ECO:0000313" key="3">
    <source>
        <dbReference type="Proteomes" id="UP000807353"/>
    </source>
</evidence>
<organism evidence="2 3">
    <name type="scientific">Collybia nuda</name>
    <dbReference type="NCBI Taxonomy" id="64659"/>
    <lineage>
        <taxon>Eukaryota</taxon>
        <taxon>Fungi</taxon>
        <taxon>Dikarya</taxon>
        <taxon>Basidiomycota</taxon>
        <taxon>Agaricomycotina</taxon>
        <taxon>Agaricomycetes</taxon>
        <taxon>Agaricomycetidae</taxon>
        <taxon>Agaricales</taxon>
        <taxon>Tricholomatineae</taxon>
        <taxon>Clitocybaceae</taxon>
        <taxon>Collybia</taxon>
    </lineage>
</organism>